<dbReference type="SUPFAM" id="SSF47113">
    <property type="entry name" value="Histone-fold"/>
    <property type="match status" value="1"/>
</dbReference>
<dbReference type="AlphaFoldDB" id="A0A9W7ZIQ9"/>
<reference evidence="7" key="1">
    <citation type="submission" date="2022-07" db="EMBL/GenBank/DDBJ databases">
        <title>Phylogenomic reconstructions and comparative analyses of Kickxellomycotina fungi.</title>
        <authorList>
            <person name="Reynolds N.K."/>
            <person name="Stajich J.E."/>
            <person name="Barry K."/>
            <person name="Grigoriev I.V."/>
            <person name="Crous P."/>
            <person name="Smith M.E."/>
        </authorList>
    </citation>
    <scope>NUCLEOTIDE SEQUENCE</scope>
    <source>
        <strain evidence="7">RSA 861</strain>
    </source>
</reference>
<dbReference type="GO" id="GO:0031507">
    <property type="term" value="P:heterochromatin formation"/>
    <property type="evidence" value="ECO:0007669"/>
    <property type="project" value="TreeGrafter"/>
</dbReference>
<evidence type="ECO:0000256" key="4">
    <source>
        <dbReference type="ARBA" id="ARBA00042096"/>
    </source>
</evidence>
<feature type="compositionally biased region" description="Low complexity" evidence="5">
    <location>
        <begin position="105"/>
        <end position="116"/>
    </location>
</feature>
<evidence type="ECO:0000256" key="5">
    <source>
        <dbReference type="SAM" id="MobiDB-lite"/>
    </source>
</evidence>
<dbReference type="GO" id="GO:0006272">
    <property type="term" value="P:leading strand elongation"/>
    <property type="evidence" value="ECO:0007669"/>
    <property type="project" value="TreeGrafter"/>
</dbReference>
<dbReference type="GO" id="GO:0031490">
    <property type="term" value="F:chromatin DNA binding"/>
    <property type="evidence" value="ECO:0007669"/>
    <property type="project" value="TreeGrafter"/>
</dbReference>
<dbReference type="InterPro" id="IPR009072">
    <property type="entry name" value="Histone-fold"/>
</dbReference>
<dbReference type="GO" id="GO:0008623">
    <property type="term" value="C:CHRAC"/>
    <property type="evidence" value="ECO:0007669"/>
    <property type="project" value="TreeGrafter"/>
</dbReference>
<dbReference type="Proteomes" id="UP001150569">
    <property type="component" value="Unassembled WGS sequence"/>
</dbReference>
<comment type="caution">
    <text evidence="7">The sequence shown here is derived from an EMBL/GenBank/DDBJ whole genome shotgun (WGS) entry which is preliminary data.</text>
</comment>
<evidence type="ECO:0000256" key="2">
    <source>
        <dbReference type="ARBA" id="ARBA00023242"/>
    </source>
</evidence>
<dbReference type="Gene3D" id="1.10.20.10">
    <property type="entry name" value="Histone, subunit A"/>
    <property type="match status" value="1"/>
</dbReference>
<dbReference type="GO" id="GO:0006974">
    <property type="term" value="P:DNA damage response"/>
    <property type="evidence" value="ECO:0007669"/>
    <property type="project" value="TreeGrafter"/>
</dbReference>
<dbReference type="Pfam" id="PF00808">
    <property type="entry name" value="CBFD_NFYB_HMF"/>
    <property type="match status" value="1"/>
</dbReference>
<sequence length="192" mass="21051">MATQLEDLDMPKTVITRVIKGVLPEGMSVASDSRLAVTKATTVFISYISSMANDLARSKNHKTITAQHVYQALEEAEFEEYVPEIRALVEERAKFNKAKRLNRPATGKADAAMATAEAEEDPERIGDDVPESDLHPNGYGAEPSGLPEEEEVAEDIDLDDDSAAEEHDGTHSSQSQRTDQNRGHTANGHVEY</sequence>
<evidence type="ECO:0000313" key="7">
    <source>
        <dbReference type="EMBL" id="KAJ1907117.1"/>
    </source>
</evidence>
<evidence type="ECO:0000256" key="1">
    <source>
        <dbReference type="ARBA" id="ARBA00004123"/>
    </source>
</evidence>
<dbReference type="EMBL" id="JANBPT010001507">
    <property type="protein sequence ID" value="KAJ1907117.1"/>
    <property type="molecule type" value="Genomic_DNA"/>
</dbReference>
<accession>A0A9W7ZIQ9</accession>
<dbReference type="PANTHER" id="PTHR46172">
    <property type="entry name" value="DNA POLYMERASE EPSILON SUBUNIT 3"/>
    <property type="match status" value="1"/>
</dbReference>
<evidence type="ECO:0000259" key="6">
    <source>
        <dbReference type="Pfam" id="PF00808"/>
    </source>
</evidence>
<proteinExistence type="predicted"/>
<protein>
    <recommendedName>
        <fullName evidence="3">DNA polymerase epsilon subunit D</fullName>
    </recommendedName>
    <alternativeName>
        <fullName evidence="4">DNA polymerase II subunit D</fullName>
    </alternativeName>
</protein>
<dbReference type="InterPro" id="IPR051377">
    <property type="entry name" value="DNA_Pol-Epsilon_Subunit"/>
</dbReference>
<feature type="region of interest" description="Disordered" evidence="5">
    <location>
        <begin position="105"/>
        <end position="192"/>
    </location>
</feature>
<keyword evidence="2" id="KW-0539">Nucleus</keyword>
<comment type="subcellular location">
    <subcellularLocation>
        <location evidence="1">Nucleus</location>
    </subcellularLocation>
</comment>
<dbReference type="CDD" id="cd22928">
    <property type="entry name" value="HFD_POLE3_DPB4"/>
    <property type="match status" value="1"/>
</dbReference>
<name>A0A9W7ZIQ9_9FUNG</name>
<evidence type="ECO:0000313" key="8">
    <source>
        <dbReference type="Proteomes" id="UP001150569"/>
    </source>
</evidence>
<organism evidence="7 8">
    <name type="scientific">Tieghemiomyces parasiticus</name>
    <dbReference type="NCBI Taxonomy" id="78921"/>
    <lineage>
        <taxon>Eukaryota</taxon>
        <taxon>Fungi</taxon>
        <taxon>Fungi incertae sedis</taxon>
        <taxon>Zoopagomycota</taxon>
        <taxon>Kickxellomycotina</taxon>
        <taxon>Dimargaritomycetes</taxon>
        <taxon>Dimargaritales</taxon>
        <taxon>Dimargaritaceae</taxon>
        <taxon>Tieghemiomyces</taxon>
    </lineage>
</organism>
<dbReference type="GO" id="GO:0008622">
    <property type="term" value="C:epsilon DNA polymerase complex"/>
    <property type="evidence" value="ECO:0007669"/>
    <property type="project" value="TreeGrafter"/>
</dbReference>
<dbReference type="InterPro" id="IPR003958">
    <property type="entry name" value="CBFA_NFYB_domain"/>
</dbReference>
<evidence type="ECO:0000256" key="3">
    <source>
        <dbReference type="ARBA" id="ARBA00039775"/>
    </source>
</evidence>
<dbReference type="PANTHER" id="PTHR46172:SF1">
    <property type="entry name" value="DNA POLYMERASE EPSILON SUBUNIT 3"/>
    <property type="match status" value="1"/>
</dbReference>
<dbReference type="GO" id="GO:0046982">
    <property type="term" value="F:protein heterodimerization activity"/>
    <property type="evidence" value="ECO:0007669"/>
    <property type="project" value="InterPro"/>
</dbReference>
<keyword evidence="8" id="KW-1185">Reference proteome</keyword>
<feature type="compositionally biased region" description="Acidic residues" evidence="5">
    <location>
        <begin position="147"/>
        <end position="163"/>
    </location>
</feature>
<feature type="domain" description="Transcription factor CBF/NF-Y/archaeal histone" evidence="6">
    <location>
        <begin position="10"/>
        <end position="73"/>
    </location>
</feature>
<dbReference type="OrthoDB" id="1707486at2759"/>
<gene>
    <name evidence="7" type="ORF">IWQ60_011925</name>
</gene>